<feature type="domain" description="Enhanced intracellular survival protein" evidence="4">
    <location>
        <begin position="301"/>
        <end position="396"/>
    </location>
</feature>
<dbReference type="EMBL" id="BSTI01000009">
    <property type="protein sequence ID" value="GLY67742.1"/>
    <property type="molecule type" value="Genomic_DNA"/>
</dbReference>
<keyword evidence="1 3" id="KW-0808">Transferase</keyword>
<keyword evidence="7" id="KW-1185">Reference proteome</keyword>
<dbReference type="InterPro" id="IPR022902">
    <property type="entry name" value="NAcTrfase_Eis"/>
</dbReference>
<dbReference type="Pfam" id="PF13527">
    <property type="entry name" value="Acetyltransf_9"/>
    <property type="match status" value="1"/>
</dbReference>
<reference evidence="6" key="1">
    <citation type="submission" date="2023-03" db="EMBL/GenBank/DDBJ databases">
        <title>Amycolatopsis taiwanensis NBRC 103393.</title>
        <authorList>
            <person name="Ichikawa N."/>
            <person name="Sato H."/>
            <person name="Tonouchi N."/>
        </authorList>
    </citation>
    <scope>NUCLEOTIDE SEQUENCE</scope>
    <source>
        <strain evidence="6">NBRC 103393</strain>
    </source>
</reference>
<dbReference type="InterPro" id="IPR051554">
    <property type="entry name" value="Acetyltransferase_Eis"/>
</dbReference>
<gene>
    <name evidence="6" type="ORF">Atai01_43610</name>
</gene>
<dbReference type="InterPro" id="IPR016181">
    <property type="entry name" value="Acyl_CoA_acyltransferase"/>
</dbReference>
<name>A0A9W6R510_9PSEU</name>
<evidence type="ECO:0000256" key="3">
    <source>
        <dbReference type="HAMAP-Rule" id="MF_01812"/>
    </source>
</evidence>
<proteinExistence type="inferred from homology"/>
<dbReference type="PANTHER" id="PTHR37817:SF1">
    <property type="entry name" value="N-ACETYLTRANSFERASE EIS"/>
    <property type="match status" value="1"/>
</dbReference>
<feature type="active site" description="Proton acceptor; via carboxylate" evidence="3">
    <location>
        <position position="400"/>
    </location>
</feature>
<dbReference type="SUPFAM" id="SSF55729">
    <property type="entry name" value="Acyl-CoA N-acyltransferases (Nat)"/>
    <property type="match status" value="1"/>
</dbReference>
<evidence type="ECO:0000259" key="5">
    <source>
        <dbReference type="Pfam" id="PF17668"/>
    </source>
</evidence>
<feature type="binding site" evidence="3">
    <location>
        <begin position="90"/>
        <end position="95"/>
    </location>
    <ligand>
        <name>acetyl-CoA</name>
        <dbReference type="ChEBI" id="CHEBI:57288"/>
    </ligand>
</feature>
<protein>
    <submittedName>
        <fullName evidence="6">UPF0256 protein</fullName>
    </submittedName>
</protein>
<evidence type="ECO:0000313" key="6">
    <source>
        <dbReference type="EMBL" id="GLY67742.1"/>
    </source>
</evidence>
<dbReference type="GO" id="GO:0034069">
    <property type="term" value="F:aminoglycoside N-acetyltransferase activity"/>
    <property type="evidence" value="ECO:0007669"/>
    <property type="project" value="TreeGrafter"/>
</dbReference>
<dbReference type="Gene3D" id="3.40.630.30">
    <property type="match status" value="2"/>
</dbReference>
<dbReference type="NCBIfam" id="NF002367">
    <property type="entry name" value="PRK01346.1-4"/>
    <property type="match status" value="1"/>
</dbReference>
<comment type="caution">
    <text evidence="6">The sequence shown here is derived from an EMBL/GenBank/DDBJ whole genome shotgun (WGS) entry which is preliminary data.</text>
</comment>
<organism evidence="6 7">
    <name type="scientific">Amycolatopsis taiwanensis</name>
    <dbReference type="NCBI Taxonomy" id="342230"/>
    <lineage>
        <taxon>Bacteria</taxon>
        <taxon>Bacillati</taxon>
        <taxon>Actinomycetota</taxon>
        <taxon>Actinomycetes</taxon>
        <taxon>Pseudonocardiales</taxon>
        <taxon>Pseudonocardiaceae</taxon>
        <taxon>Amycolatopsis</taxon>
    </lineage>
</organism>
<dbReference type="HAMAP" id="MF_01812">
    <property type="entry name" value="Eis"/>
    <property type="match status" value="1"/>
</dbReference>
<dbReference type="RefSeq" id="WP_285487966.1">
    <property type="nucleotide sequence ID" value="NZ_BSTI01000009.1"/>
</dbReference>
<feature type="active site" description="Proton donor" evidence="3">
    <location>
        <position position="123"/>
    </location>
</feature>
<evidence type="ECO:0000259" key="4">
    <source>
        <dbReference type="Pfam" id="PF13530"/>
    </source>
</evidence>
<keyword evidence="2 3" id="KW-0012">Acyltransferase</keyword>
<dbReference type="Proteomes" id="UP001165136">
    <property type="component" value="Unassembled WGS sequence"/>
</dbReference>
<dbReference type="Pfam" id="PF13530">
    <property type="entry name" value="SCP2_2"/>
    <property type="match status" value="1"/>
</dbReference>
<dbReference type="Gene3D" id="3.30.1050.10">
    <property type="entry name" value="SCP2 sterol-binding domain"/>
    <property type="match status" value="1"/>
</dbReference>
<dbReference type="SUPFAM" id="SSF55718">
    <property type="entry name" value="SCP-like"/>
    <property type="match status" value="1"/>
</dbReference>
<accession>A0A9W6R510</accession>
<dbReference type="InterPro" id="IPR025559">
    <property type="entry name" value="Eis_dom"/>
</dbReference>
<evidence type="ECO:0000256" key="1">
    <source>
        <dbReference type="ARBA" id="ARBA00022679"/>
    </source>
</evidence>
<dbReference type="PANTHER" id="PTHR37817">
    <property type="entry name" value="N-ACETYLTRANSFERASE EIS"/>
    <property type="match status" value="1"/>
</dbReference>
<dbReference type="InterPro" id="IPR041380">
    <property type="entry name" value="Acetyltransf_17"/>
</dbReference>
<evidence type="ECO:0000313" key="7">
    <source>
        <dbReference type="Proteomes" id="UP001165136"/>
    </source>
</evidence>
<dbReference type="AlphaFoldDB" id="A0A9W6R510"/>
<dbReference type="Pfam" id="PF17668">
    <property type="entry name" value="Acetyltransf_17"/>
    <property type="match status" value="1"/>
</dbReference>
<comment type="subunit">
    <text evidence="3">Homohexamer; trimer of dimers.</text>
</comment>
<dbReference type="GO" id="GO:0030649">
    <property type="term" value="P:aminoglycoside antibiotic catabolic process"/>
    <property type="evidence" value="ECO:0007669"/>
    <property type="project" value="TreeGrafter"/>
</dbReference>
<feature type="binding site" evidence="3">
    <location>
        <begin position="118"/>
        <end position="119"/>
    </location>
    <ligand>
        <name>acetyl-CoA</name>
        <dbReference type="ChEBI" id="CHEBI:57288"/>
    </ligand>
</feature>
<comment type="similarity">
    <text evidence="3">Belongs to the acetyltransferase Eis family.</text>
</comment>
<evidence type="ECO:0000256" key="2">
    <source>
        <dbReference type="ARBA" id="ARBA00023315"/>
    </source>
</evidence>
<sequence>MSDYSVRFLRPDEHRAASDLFRATLHVAAPSDDEWERSQHAYQPGRTLGVFDTGLIGTARSIDAELTVPGGKRVPVAAVTGVGVRADRTRRGVLTAMMGTQLRDLAARGVPLAALYATEGAIYGRYGYGPATRTRGYRVDRRRAVLRDEVPAGGEIELLTLEPALERLPGIYAALPHTAPGMMTRPPYWWPGFERHARRSMTPISTAVHHGPDGPDGFVVYTVVRSHSEDPDTLDVLSLHSASSEAFAGLWRFLLGVDLVDTISAADRPLDEPTELLFTDPTRCRPAAGHDHSTWLRLVDVEAALAAREYQGDPVVIEVSDPVLEANSGRYRVSPEGVVPTGEPAGLRLGVDALAMLYLGTWRASALAGTGLVQPVEPKAVAAADELFRTDVSAWCGTFF</sequence>
<feature type="binding site" evidence="3">
    <location>
        <begin position="82"/>
        <end position="84"/>
    </location>
    <ligand>
        <name>acetyl-CoA</name>
        <dbReference type="ChEBI" id="CHEBI:57288"/>
    </ligand>
</feature>
<dbReference type="InterPro" id="IPR036527">
    <property type="entry name" value="SCP2_sterol-bd_dom_sf"/>
</dbReference>
<feature type="domain" description="Eis-like acetyltransferase" evidence="5">
    <location>
        <begin position="181"/>
        <end position="287"/>
    </location>
</feature>